<dbReference type="InterPro" id="IPR052895">
    <property type="entry name" value="HetReg/Transcr_Mod"/>
</dbReference>
<gene>
    <name evidence="2" type="ORF">EJ08DRAFT_653570</name>
</gene>
<dbReference type="InterPro" id="IPR010730">
    <property type="entry name" value="HET"/>
</dbReference>
<protein>
    <submittedName>
        <fullName evidence="2">HET-domain-containing protein</fullName>
    </submittedName>
</protein>
<evidence type="ECO:0000313" key="2">
    <source>
        <dbReference type="EMBL" id="KAF2421160.1"/>
    </source>
</evidence>
<dbReference type="OrthoDB" id="194358at2759"/>
<feature type="domain" description="Heterokaryon incompatibility" evidence="1">
    <location>
        <begin position="52"/>
        <end position="196"/>
    </location>
</feature>
<dbReference type="AlphaFoldDB" id="A0A9P4NHJ1"/>
<dbReference type="Pfam" id="PF06985">
    <property type="entry name" value="HET"/>
    <property type="match status" value="1"/>
</dbReference>
<accession>A0A9P4NHJ1</accession>
<name>A0A9P4NHJ1_9PEZI</name>
<dbReference type="EMBL" id="MU007101">
    <property type="protein sequence ID" value="KAF2421160.1"/>
    <property type="molecule type" value="Genomic_DNA"/>
</dbReference>
<dbReference type="Proteomes" id="UP000800235">
    <property type="component" value="Unassembled WGS sequence"/>
</dbReference>
<evidence type="ECO:0000259" key="1">
    <source>
        <dbReference type="Pfam" id="PF06985"/>
    </source>
</evidence>
<comment type="caution">
    <text evidence="2">The sequence shown here is derived from an EMBL/GenBank/DDBJ whole genome shotgun (WGS) entry which is preliminary data.</text>
</comment>
<evidence type="ECO:0000313" key="3">
    <source>
        <dbReference type="Proteomes" id="UP000800235"/>
    </source>
</evidence>
<reference evidence="2" key="1">
    <citation type="journal article" date="2020" name="Stud. Mycol.">
        <title>101 Dothideomycetes genomes: a test case for predicting lifestyles and emergence of pathogens.</title>
        <authorList>
            <person name="Haridas S."/>
            <person name="Albert R."/>
            <person name="Binder M."/>
            <person name="Bloem J."/>
            <person name="Labutti K."/>
            <person name="Salamov A."/>
            <person name="Andreopoulos B."/>
            <person name="Baker S."/>
            <person name="Barry K."/>
            <person name="Bills G."/>
            <person name="Bluhm B."/>
            <person name="Cannon C."/>
            <person name="Castanera R."/>
            <person name="Culley D."/>
            <person name="Daum C."/>
            <person name="Ezra D."/>
            <person name="Gonzalez J."/>
            <person name="Henrissat B."/>
            <person name="Kuo A."/>
            <person name="Liang C."/>
            <person name="Lipzen A."/>
            <person name="Lutzoni F."/>
            <person name="Magnuson J."/>
            <person name="Mondo S."/>
            <person name="Nolan M."/>
            <person name="Ohm R."/>
            <person name="Pangilinan J."/>
            <person name="Park H.-J."/>
            <person name="Ramirez L."/>
            <person name="Alfaro M."/>
            <person name="Sun H."/>
            <person name="Tritt A."/>
            <person name="Yoshinaga Y."/>
            <person name="Zwiers L.-H."/>
            <person name="Turgeon B."/>
            <person name="Goodwin S."/>
            <person name="Spatafora J."/>
            <person name="Crous P."/>
            <person name="Grigoriev I."/>
        </authorList>
    </citation>
    <scope>NUCLEOTIDE SEQUENCE</scope>
    <source>
        <strain evidence="2">CBS 130266</strain>
    </source>
</reference>
<dbReference type="PANTHER" id="PTHR24148:SF78">
    <property type="entry name" value="HETEROKARYON INCOMPATIBILITY DOMAIN-CONTAINING PROTEIN"/>
    <property type="match status" value="1"/>
</dbReference>
<keyword evidence="3" id="KW-1185">Reference proteome</keyword>
<sequence>MSENNFVHKPIDLERPSLRLIRLHQGYSYEYPIACDIFDAYLDEAEDDGIPYEALSYTWGDPREKPTISVNGREMRVTQNLFHALENLRQPHVSRILWIDAICINQDDHKERGHQVQQMGNIYRKAERVVIWLGSATTDSDRVMDFMHEHFTNNPYIIKLPGTIYQANINLSKDYGRAVESLLGRPWFRRRCILQEVSNARRAMICCGAKTVSSRAFAIMPQLLVIETPPHVQPVLDVMPGNMRQWSWWSKEPTLSILLQKFHRSEATDERDMIYALLGMASDGVSIYVDYNKSIHQVLREAMAVTIFQLPPNSALLDFLHWDWCYFVQHLDRLGPAVLARALHRQSVAAWKKSIGLNGEGECWQNDQQSVTHLGAVNQNMLRTVLNLDGLDVNRKNVQHHIAVWRTCNQILLCANTSTNDYKDTEIYSPPTKRQLPVLIVVEREHLGSRVSILLCGRDGKHEYIGYLLLPKRYVHLYAENVNGRTFFQLAIKIGAEYTRCLMIQKERRQETEYLFRDRNPFVRGFDYKIEKDAFMIPFHSGIFGLSRGSVLPGAR</sequence>
<proteinExistence type="predicted"/>
<dbReference type="PANTHER" id="PTHR24148">
    <property type="entry name" value="ANKYRIN REPEAT DOMAIN-CONTAINING PROTEIN 39 HOMOLOG-RELATED"/>
    <property type="match status" value="1"/>
</dbReference>
<organism evidence="2 3">
    <name type="scientific">Tothia fuscella</name>
    <dbReference type="NCBI Taxonomy" id="1048955"/>
    <lineage>
        <taxon>Eukaryota</taxon>
        <taxon>Fungi</taxon>
        <taxon>Dikarya</taxon>
        <taxon>Ascomycota</taxon>
        <taxon>Pezizomycotina</taxon>
        <taxon>Dothideomycetes</taxon>
        <taxon>Pleosporomycetidae</taxon>
        <taxon>Venturiales</taxon>
        <taxon>Cylindrosympodiaceae</taxon>
        <taxon>Tothia</taxon>
    </lineage>
</organism>